<organism evidence="3 4">
    <name type="scientific">Actinomyces viscosus</name>
    <dbReference type="NCBI Taxonomy" id="1656"/>
    <lineage>
        <taxon>Bacteria</taxon>
        <taxon>Bacillati</taxon>
        <taxon>Actinomycetota</taxon>
        <taxon>Actinomycetes</taxon>
        <taxon>Actinomycetales</taxon>
        <taxon>Actinomycetaceae</taxon>
        <taxon>Actinomyces</taxon>
    </lineage>
</organism>
<dbReference type="RefSeq" id="WP_164719400.1">
    <property type="nucleotide sequence ID" value="NZ_JASPER010000007.1"/>
</dbReference>
<proteinExistence type="predicted"/>
<dbReference type="AlphaFoldDB" id="A0A3S5EWL7"/>
<reference evidence="3 4" key="1">
    <citation type="submission" date="2018-12" db="EMBL/GenBank/DDBJ databases">
        <authorList>
            <consortium name="Pathogen Informatics"/>
        </authorList>
    </citation>
    <scope>NUCLEOTIDE SEQUENCE [LARGE SCALE GENOMIC DNA]</scope>
    <source>
        <strain evidence="3 4">NCTC10951</strain>
    </source>
</reference>
<evidence type="ECO:0000259" key="2">
    <source>
        <dbReference type="Pfam" id="PF10979"/>
    </source>
</evidence>
<sequence length="253" mass="27693">MSAVTDTIRKLLAIAEDSSASPHEREVAANRAAKLMARHTITSLDLNTAHTEEITTTSIFVPGGPSTPSLAQVLGIGRVARASGARIYYNDNRRRYHTDTGPGITVHIAAFRTELDTLIPLASSLIAQTALAWTTWRRSHRYDYQWMTPVEKKELRAGYVYGYAEGVAQRIKSSRQEAVQERTNSGDTSTALVLRTKEQRLEDHMNSLNLGAPKDLTLDPAGVADGHDDGWASGLGSPTNKTIKDLNPNLITQ</sequence>
<dbReference type="EMBL" id="LR134477">
    <property type="protein sequence ID" value="VEI18409.1"/>
    <property type="molecule type" value="Genomic_DNA"/>
</dbReference>
<evidence type="ECO:0000313" key="4">
    <source>
        <dbReference type="Proteomes" id="UP000268658"/>
    </source>
</evidence>
<name>A0A3S5EWL7_ACTVI</name>
<feature type="region of interest" description="Disordered" evidence="1">
    <location>
        <begin position="231"/>
        <end position="253"/>
    </location>
</feature>
<dbReference type="KEGG" id="avc:NCTC10951_02703"/>
<dbReference type="Proteomes" id="UP000268658">
    <property type="component" value="Chromosome"/>
</dbReference>
<protein>
    <submittedName>
        <fullName evidence="3">Protein of uncharacterized function (DUF2786)</fullName>
    </submittedName>
</protein>
<accession>A0A3S5EWL7</accession>
<evidence type="ECO:0000313" key="3">
    <source>
        <dbReference type="EMBL" id="VEI18409.1"/>
    </source>
</evidence>
<dbReference type="Pfam" id="PF10979">
    <property type="entry name" value="DUF2786"/>
    <property type="match status" value="1"/>
</dbReference>
<dbReference type="InterPro" id="IPR024498">
    <property type="entry name" value="DUF2786"/>
</dbReference>
<gene>
    <name evidence="3" type="ORF">NCTC10951_02703</name>
</gene>
<feature type="domain" description="DUF2786" evidence="2">
    <location>
        <begin position="5"/>
        <end position="42"/>
    </location>
</feature>
<evidence type="ECO:0000256" key="1">
    <source>
        <dbReference type="SAM" id="MobiDB-lite"/>
    </source>
</evidence>